<dbReference type="AlphaFoldDB" id="A0A3E3HX09"/>
<evidence type="ECO:0000313" key="3">
    <source>
        <dbReference type="EMBL" id="RGE69282.1"/>
    </source>
</evidence>
<keyword evidence="4" id="KW-1185">Reference proteome</keyword>
<name>A0A3E3HX09_9FIRM</name>
<dbReference type="InterPro" id="IPR046313">
    <property type="entry name" value="DUF6465"/>
</dbReference>
<dbReference type="RefSeq" id="WP_025488380.1">
    <property type="nucleotide sequence ID" value="NZ_CALBAU010000309.1"/>
</dbReference>
<feature type="compositionally biased region" description="Basic and acidic residues" evidence="1">
    <location>
        <begin position="63"/>
        <end position="89"/>
    </location>
</feature>
<dbReference type="EMBL" id="QVLU01000017">
    <property type="protein sequence ID" value="RGE69282.1"/>
    <property type="molecule type" value="Genomic_DNA"/>
</dbReference>
<evidence type="ECO:0000313" key="4">
    <source>
        <dbReference type="Proteomes" id="UP000260812"/>
    </source>
</evidence>
<reference evidence="2 5" key="1">
    <citation type="submission" date="2018-08" db="EMBL/GenBank/DDBJ databases">
        <title>A genome reference for cultivated species of the human gut microbiota.</title>
        <authorList>
            <person name="Zou Y."/>
            <person name="Xue W."/>
            <person name="Luo G."/>
        </authorList>
    </citation>
    <scope>NUCLEOTIDE SEQUENCE [LARGE SCALE GENOMIC DNA]</scope>
    <source>
        <strain evidence="3 5">AF26-4BH</strain>
        <strain evidence="2">TF05-5AC</strain>
    </source>
</reference>
<feature type="compositionally biased region" description="Basic and acidic residues" evidence="1">
    <location>
        <begin position="23"/>
        <end position="48"/>
    </location>
</feature>
<dbReference type="EMBL" id="QVLV01000026">
    <property type="protein sequence ID" value="RGE56364.1"/>
    <property type="molecule type" value="Genomic_DNA"/>
</dbReference>
<feature type="compositionally biased region" description="Basic residues" evidence="1">
    <location>
        <begin position="52"/>
        <end position="62"/>
    </location>
</feature>
<evidence type="ECO:0000256" key="1">
    <source>
        <dbReference type="SAM" id="MobiDB-lite"/>
    </source>
</evidence>
<dbReference type="Proteomes" id="UP000260812">
    <property type="component" value="Unassembled WGS sequence"/>
</dbReference>
<evidence type="ECO:0000313" key="5">
    <source>
        <dbReference type="Proteomes" id="UP000261166"/>
    </source>
</evidence>
<dbReference type="Proteomes" id="UP000261166">
    <property type="component" value="Unassembled WGS sequence"/>
</dbReference>
<dbReference type="GeneID" id="97989925"/>
<dbReference type="OrthoDB" id="1711086at2"/>
<evidence type="ECO:0000313" key="2">
    <source>
        <dbReference type="EMBL" id="RGE56364.1"/>
    </source>
</evidence>
<organism evidence="2 4">
    <name type="scientific">Eisenbergiella massiliensis</name>
    <dbReference type="NCBI Taxonomy" id="1720294"/>
    <lineage>
        <taxon>Bacteria</taxon>
        <taxon>Bacillati</taxon>
        <taxon>Bacillota</taxon>
        <taxon>Clostridia</taxon>
        <taxon>Lachnospirales</taxon>
        <taxon>Lachnospiraceae</taxon>
        <taxon>Eisenbergiella</taxon>
    </lineage>
</organism>
<accession>A0A3E3HX09</accession>
<gene>
    <name evidence="3" type="ORF">DWY69_18205</name>
    <name evidence="2" type="ORF">DXC51_24490</name>
</gene>
<proteinExistence type="predicted"/>
<comment type="caution">
    <text evidence="2">The sequence shown here is derived from an EMBL/GenBank/DDBJ whole genome shotgun (WGS) entry which is preliminary data.</text>
</comment>
<sequence length="179" mass="19556">MAETKKTEAKETVKPVEKIAAKADAPKIETKEPEKTPAVKAAVKEPAEAKAPAKKAPAKKTAVKKEAVKKETVKKETVKKETVKKEPVKKAPVKKAAEKPAAAPAKKAAAREEIKETVTVQFAGKSYSSEDLVKIAKDVWKYDLGRNEEEFKTVELYVKPEESSVYYVINGDVTGSFAI</sequence>
<feature type="region of interest" description="Disordered" evidence="1">
    <location>
        <begin position="23"/>
        <end position="109"/>
    </location>
</feature>
<protein>
    <submittedName>
        <fullName evidence="2">Uncharacterized protein</fullName>
    </submittedName>
</protein>
<dbReference type="Pfam" id="PF20069">
    <property type="entry name" value="DUF6465"/>
    <property type="match status" value="1"/>
</dbReference>